<dbReference type="SUPFAM" id="SSF57196">
    <property type="entry name" value="EGF/Laminin"/>
    <property type="match status" value="1"/>
</dbReference>
<feature type="domain" description="EGF-like" evidence="17">
    <location>
        <begin position="47"/>
        <end position="90"/>
    </location>
</feature>
<evidence type="ECO:0000256" key="6">
    <source>
        <dbReference type="ARBA" id="ARBA00022536"/>
    </source>
</evidence>
<evidence type="ECO:0000256" key="10">
    <source>
        <dbReference type="ARBA" id="ARBA00023136"/>
    </source>
</evidence>
<comment type="caution">
    <text evidence="14">Lacks conserved residue(s) required for the propagation of feature annotation.</text>
</comment>
<dbReference type="PANTHER" id="PTHR11100">
    <property type="entry name" value="HEREGULIN-NEUREGULIN FAMILY MEMBER"/>
    <property type="match status" value="1"/>
</dbReference>
<comment type="subunit">
    <text evidence="12">Interacts with ERBB4.</text>
</comment>
<keyword evidence="6 14" id="KW-0245">EGF-like domain</keyword>
<dbReference type="GO" id="GO:0005615">
    <property type="term" value="C:extracellular space"/>
    <property type="evidence" value="ECO:0007669"/>
    <property type="project" value="TreeGrafter"/>
</dbReference>
<protein>
    <recommendedName>
        <fullName evidence="13">Pro-neuregulin-3, membrane-bound isoform</fullName>
    </recommendedName>
</protein>
<proteinExistence type="inferred from homology"/>
<evidence type="ECO:0000256" key="9">
    <source>
        <dbReference type="ARBA" id="ARBA00023030"/>
    </source>
</evidence>
<dbReference type="InterPro" id="IPR000742">
    <property type="entry name" value="EGF"/>
</dbReference>
<evidence type="ECO:0000256" key="2">
    <source>
        <dbReference type="ARBA" id="ARBA00004613"/>
    </source>
</evidence>
<feature type="compositionally biased region" description="Polar residues" evidence="15">
    <location>
        <begin position="271"/>
        <end position="288"/>
    </location>
</feature>
<dbReference type="Proteomes" id="UP000694620">
    <property type="component" value="Chromosome 2"/>
</dbReference>
<keyword evidence="4" id="KW-1003">Cell membrane</keyword>
<dbReference type="GO" id="GO:0005886">
    <property type="term" value="C:plasma membrane"/>
    <property type="evidence" value="ECO:0007669"/>
    <property type="project" value="UniProtKB-SubCell"/>
</dbReference>
<evidence type="ECO:0000256" key="12">
    <source>
        <dbReference type="ARBA" id="ARBA00063299"/>
    </source>
</evidence>
<feature type="region of interest" description="Disordered" evidence="15">
    <location>
        <begin position="271"/>
        <end position="299"/>
    </location>
</feature>
<reference evidence="18" key="2">
    <citation type="submission" date="2025-08" db="UniProtKB">
        <authorList>
            <consortium name="Ensembl"/>
        </authorList>
    </citation>
    <scope>IDENTIFICATION</scope>
</reference>
<dbReference type="Ensembl" id="ENSECRT00000013790.1">
    <property type="protein sequence ID" value="ENSECRP00000013555.1"/>
    <property type="gene ID" value="ENSECRG00000009014.1"/>
</dbReference>
<dbReference type="PROSITE" id="PS00022">
    <property type="entry name" value="EGF_1"/>
    <property type="match status" value="1"/>
</dbReference>
<evidence type="ECO:0000313" key="19">
    <source>
        <dbReference type="Proteomes" id="UP000694620"/>
    </source>
</evidence>
<evidence type="ECO:0000256" key="7">
    <source>
        <dbReference type="ARBA" id="ARBA00022692"/>
    </source>
</evidence>
<evidence type="ECO:0000256" key="15">
    <source>
        <dbReference type="SAM" id="MobiDB-lite"/>
    </source>
</evidence>
<evidence type="ECO:0000256" key="1">
    <source>
        <dbReference type="ARBA" id="ARBA00004251"/>
    </source>
</evidence>
<keyword evidence="10 16" id="KW-0472">Membrane</keyword>
<evidence type="ECO:0000256" key="5">
    <source>
        <dbReference type="ARBA" id="ARBA00022525"/>
    </source>
</evidence>
<dbReference type="GO" id="GO:0048513">
    <property type="term" value="P:animal organ development"/>
    <property type="evidence" value="ECO:0007669"/>
    <property type="project" value="TreeGrafter"/>
</dbReference>
<keyword evidence="8 16" id="KW-1133">Transmembrane helix</keyword>
<dbReference type="GO" id="GO:0007399">
    <property type="term" value="P:nervous system development"/>
    <property type="evidence" value="ECO:0007669"/>
    <property type="project" value="InterPro"/>
</dbReference>
<feature type="region of interest" description="Disordered" evidence="15">
    <location>
        <begin position="207"/>
        <end position="247"/>
    </location>
</feature>
<reference evidence="18" key="1">
    <citation type="submission" date="2021-06" db="EMBL/GenBank/DDBJ databases">
        <authorList>
            <consortium name="Wellcome Sanger Institute Data Sharing"/>
        </authorList>
    </citation>
    <scope>NUCLEOTIDE SEQUENCE [LARGE SCALE GENOMIC DNA]</scope>
</reference>
<accession>A0A8C4S9A8</accession>
<evidence type="ECO:0000256" key="14">
    <source>
        <dbReference type="PROSITE-ProRule" id="PRU00076"/>
    </source>
</evidence>
<dbReference type="GeneTree" id="ENSGT00940000156754"/>
<feature type="transmembrane region" description="Helical" evidence="16">
    <location>
        <begin position="119"/>
        <end position="141"/>
    </location>
</feature>
<evidence type="ECO:0000256" key="8">
    <source>
        <dbReference type="ARBA" id="ARBA00022989"/>
    </source>
</evidence>
<evidence type="ECO:0000256" key="13">
    <source>
        <dbReference type="ARBA" id="ARBA00069446"/>
    </source>
</evidence>
<evidence type="ECO:0000256" key="3">
    <source>
        <dbReference type="ARBA" id="ARBA00008216"/>
    </source>
</evidence>
<dbReference type="PROSITE" id="PS01186">
    <property type="entry name" value="EGF_2"/>
    <property type="match status" value="1"/>
</dbReference>
<dbReference type="InterPro" id="IPR040180">
    <property type="entry name" value="Neuregulin"/>
</dbReference>
<dbReference type="Gene3D" id="2.10.25.10">
    <property type="entry name" value="Laminin"/>
    <property type="match status" value="1"/>
</dbReference>
<dbReference type="GO" id="GO:0008083">
    <property type="term" value="F:growth factor activity"/>
    <property type="evidence" value="ECO:0007669"/>
    <property type="project" value="UniProtKB-KW"/>
</dbReference>
<comment type="subcellular location">
    <subcellularLocation>
        <location evidence="1">Cell membrane</location>
        <topology evidence="1">Single-pass type I membrane protein</topology>
    </subcellularLocation>
    <subcellularLocation>
        <location evidence="2">Secreted</location>
    </subcellularLocation>
</comment>
<dbReference type="GO" id="GO:0045499">
    <property type="term" value="F:chemorepellent activity"/>
    <property type="evidence" value="ECO:0007669"/>
    <property type="project" value="TreeGrafter"/>
</dbReference>
<organism evidence="18 19">
    <name type="scientific">Erpetoichthys calabaricus</name>
    <name type="common">Rope fish</name>
    <name type="synonym">Calamoichthys calabaricus</name>
    <dbReference type="NCBI Taxonomy" id="27687"/>
    <lineage>
        <taxon>Eukaryota</taxon>
        <taxon>Metazoa</taxon>
        <taxon>Chordata</taxon>
        <taxon>Craniata</taxon>
        <taxon>Vertebrata</taxon>
        <taxon>Euteleostomi</taxon>
        <taxon>Actinopterygii</taxon>
        <taxon>Polypteriformes</taxon>
        <taxon>Polypteridae</taxon>
        <taxon>Erpetoichthys</taxon>
    </lineage>
</organism>
<evidence type="ECO:0000256" key="16">
    <source>
        <dbReference type="SAM" id="Phobius"/>
    </source>
</evidence>
<comment type="similarity">
    <text evidence="3">Belongs to the neuregulin family.</text>
</comment>
<keyword evidence="9" id="KW-0339">Growth factor</keyword>
<keyword evidence="11 14" id="KW-1015">Disulfide bond</keyword>
<name>A0A8C4S9A8_ERPCA</name>
<dbReference type="GO" id="GO:0038130">
    <property type="term" value="P:ERBB4 signaling pathway"/>
    <property type="evidence" value="ECO:0007669"/>
    <property type="project" value="UniProtKB-ARBA"/>
</dbReference>
<dbReference type="GO" id="GO:0098978">
    <property type="term" value="C:glutamatergic synapse"/>
    <property type="evidence" value="ECO:0007669"/>
    <property type="project" value="UniProtKB-ARBA"/>
</dbReference>
<keyword evidence="7 16" id="KW-0812">Transmembrane</keyword>
<dbReference type="GO" id="GO:0035556">
    <property type="term" value="P:intracellular signal transduction"/>
    <property type="evidence" value="ECO:0007669"/>
    <property type="project" value="TreeGrafter"/>
</dbReference>
<evidence type="ECO:0000313" key="18">
    <source>
        <dbReference type="Ensembl" id="ENSECRP00000013555.1"/>
    </source>
</evidence>
<dbReference type="AlphaFoldDB" id="A0A8C4S9A8"/>
<evidence type="ECO:0000256" key="4">
    <source>
        <dbReference type="ARBA" id="ARBA00022475"/>
    </source>
</evidence>
<evidence type="ECO:0000259" key="17">
    <source>
        <dbReference type="PROSITE" id="PS50026"/>
    </source>
</evidence>
<keyword evidence="19" id="KW-1185">Reference proteome</keyword>
<dbReference type="FunFam" id="2.10.25.10:FF:000267">
    <property type="entry name" value="pro-neuregulin-3, membrane-bound isoform"/>
    <property type="match status" value="1"/>
</dbReference>
<dbReference type="PROSITE" id="PS50026">
    <property type="entry name" value="EGF_3"/>
    <property type="match status" value="1"/>
</dbReference>
<dbReference type="PANTHER" id="PTHR11100:SF18">
    <property type="entry name" value="PRO-NEUREGULIN-3, MEMBRANE-BOUND ISOFORM"/>
    <property type="match status" value="1"/>
</dbReference>
<sequence>MLFFRYIYYVMAVAVKHCANESVLPGTPYFSSSIADSPTYPPEHSEHFKPCRDKDLAYCLNDGDCFVIETLTGSHKHCRCKDGYQGVRCDQFLPKTDSILSDPSKLKFLNSEEVYQRQVLSITCITIGITILGSLCVAFYCRNKNVKKKKTEKAGSIESCPPYTDSVLIAAGAPPPPPPPPSNAEGLCYSQLFSLLCLLLLRSSSASCSPDERSRAPHRTAPRRTPPLPRGRLNPIGGSRDSGPSYQHLQEVDSTEKEALYYLSIHPLSNPLNPNTGSRGAQGRNQSRGPLVPSSAPPTLRACSIPIIPSVLEHDDTSCMQTHIKGGRSSSSDCLPQVENSTSAVSGLGQQEEVALLLETAQEQLRLLAQAQRKSEDCIPPPSAERESTCFLLPPGGGVVHPSEMFQLLSACCLD</sequence>
<reference evidence="18" key="3">
    <citation type="submission" date="2025-09" db="UniProtKB">
        <authorList>
            <consortium name="Ensembl"/>
        </authorList>
    </citation>
    <scope>IDENTIFICATION</scope>
</reference>
<feature type="disulfide bond" evidence="14">
    <location>
        <begin position="80"/>
        <end position="89"/>
    </location>
</feature>
<keyword evidence="5" id="KW-0964">Secreted</keyword>
<evidence type="ECO:0000256" key="11">
    <source>
        <dbReference type="ARBA" id="ARBA00023157"/>
    </source>
</evidence>